<dbReference type="RefSeq" id="WP_085670737.1">
    <property type="nucleotide sequence ID" value="NZ_JACKRU010000150.1"/>
</dbReference>
<dbReference type="Gene3D" id="3.40.50.150">
    <property type="entry name" value="Vaccinia Virus protein VP39"/>
    <property type="match status" value="1"/>
</dbReference>
<accession>A0A1X2EKF7</accession>
<dbReference type="InterPro" id="IPR029063">
    <property type="entry name" value="SAM-dependent_MTases_sf"/>
</dbReference>
<comment type="caution">
    <text evidence="2">The sequence shown here is derived from an EMBL/GenBank/DDBJ whole genome shotgun (WGS) entry which is preliminary data.</text>
</comment>
<dbReference type="SUPFAM" id="SSF53335">
    <property type="entry name" value="S-adenosyl-L-methionine-dependent methyltransferases"/>
    <property type="match status" value="1"/>
</dbReference>
<dbReference type="PANTHER" id="PTHR43591:SF24">
    <property type="entry name" value="2-METHOXY-6-POLYPRENYL-1,4-BENZOQUINOL METHYLASE, MITOCHONDRIAL"/>
    <property type="match status" value="1"/>
</dbReference>
<organism evidence="2 3">
    <name type="scientific">Mycobacterium szulgai</name>
    <dbReference type="NCBI Taxonomy" id="1787"/>
    <lineage>
        <taxon>Bacteria</taxon>
        <taxon>Bacillati</taxon>
        <taxon>Actinomycetota</taxon>
        <taxon>Actinomycetes</taxon>
        <taxon>Mycobacteriales</taxon>
        <taxon>Mycobacteriaceae</taxon>
        <taxon>Mycobacterium</taxon>
    </lineage>
</organism>
<proteinExistence type="predicted"/>
<evidence type="ECO:0000259" key="1">
    <source>
        <dbReference type="Pfam" id="PF13649"/>
    </source>
</evidence>
<dbReference type="CDD" id="cd02440">
    <property type="entry name" value="AdoMet_MTases"/>
    <property type="match status" value="1"/>
</dbReference>
<dbReference type="Proteomes" id="UP000193317">
    <property type="component" value="Unassembled WGS sequence"/>
</dbReference>
<dbReference type="InterPro" id="IPR041698">
    <property type="entry name" value="Methyltransf_25"/>
</dbReference>
<evidence type="ECO:0000313" key="3">
    <source>
        <dbReference type="Proteomes" id="UP000193317"/>
    </source>
</evidence>
<feature type="domain" description="Methyltransferase" evidence="1">
    <location>
        <begin position="53"/>
        <end position="145"/>
    </location>
</feature>
<evidence type="ECO:0000313" key="2">
    <source>
        <dbReference type="EMBL" id="ORX05046.1"/>
    </source>
</evidence>
<protein>
    <recommendedName>
        <fullName evidence="1">Methyltransferase domain-containing protein</fullName>
    </recommendedName>
</protein>
<dbReference type="Pfam" id="PF13649">
    <property type="entry name" value="Methyltransf_25"/>
    <property type="match status" value="1"/>
</dbReference>
<dbReference type="EMBL" id="LQPW01000074">
    <property type="protein sequence ID" value="ORX05046.1"/>
    <property type="molecule type" value="Genomic_DNA"/>
</dbReference>
<gene>
    <name evidence="2" type="ORF">AWC27_27065</name>
</gene>
<keyword evidence="3" id="KW-1185">Reference proteome</keyword>
<dbReference type="AlphaFoldDB" id="A0A1X2EKF7"/>
<dbReference type="PANTHER" id="PTHR43591">
    <property type="entry name" value="METHYLTRANSFERASE"/>
    <property type="match status" value="1"/>
</dbReference>
<name>A0A1X2EKF7_MYCSZ</name>
<dbReference type="GO" id="GO:0008168">
    <property type="term" value="F:methyltransferase activity"/>
    <property type="evidence" value="ECO:0007669"/>
    <property type="project" value="TreeGrafter"/>
</dbReference>
<sequence length="280" mass="30639">MAIDTSMTECQLPATTHRDMWALGDYPTYAEEVLAPLGPILVSASGIRPGDRVLDVAAGTGNLAIPAAVAGAHVIASDLTPELLRRAQARASAEGLELGWREANAEALPFGAGSFDAVLSTIGAMFAPRHQRTADELARVCRPGGKISVLSWTPDGFYGQLLSTVRPFRPTLPAGAPHEVWWGNEEYVSDLFRDHVTDVRTQRGTLTVDRFNLPEECRDYFKHCYGPVINAYRNIADDAAQIAKLDGELDVLCGEYFIDGVMVWEYLIFTARKRGYHQSG</sequence>
<reference evidence="2 3" key="1">
    <citation type="submission" date="2016-01" db="EMBL/GenBank/DDBJ databases">
        <title>The new phylogeny of the genus Mycobacterium.</title>
        <authorList>
            <person name="Tarcisio F."/>
            <person name="Conor M."/>
            <person name="Antonella G."/>
            <person name="Elisabetta G."/>
            <person name="Giulia F.S."/>
            <person name="Sara T."/>
            <person name="Anna F."/>
            <person name="Clotilde B."/>
            <person name="Roberto B."/>
            <person name="Veronica D.S."/>
            <person name="Fabio R."/>
            <person name="Monica P."/>
            <person name="Olivier J."/>
            <person name="Enrico T."/>
            <person name="Nicola S."/>
        </authorList>
    </citation>
    <scope>NUCLEOTIDE SEQUENCE [LARGE SCALE GENOMIC DNA]</scope>
    <source>
        <strain evidence="2 3">DSM 44166</strain>
    </source>
</reference>
<dbReference type="OrthoDB" id="9795634at2"/>